<reference evidence="2" key="1">
    <citation type="submission" date="2021-01" db="EMBL/GenBank/DDBJ databases">
        <title>Chromosome-level genome assembly of a human fungal pathogen reveals clustering of transcriptionally co-regulated genes.</title>
        <authorList>
            <person name="Voorhies M."/>
            <person name="Cohen S."/>
            <person name="Shea T.P."/>
            <person name="Petrus S."/>
            <person name="Munoz J.F."/>
            <person name="Poplawski S."/>
            <person name="Goldman W.E."/>
            <person name="Michael T."/>
            <person name="Cuomo C.A."/>
            <person name="Sil A."/>
            <person name="Beyhan S."/>
        </authorList>
    </citation>
    <scope>NUCLEOTIDE SEQUENCE</scope>
    <source>
        <strain evidence="2">WU24</strain>
    </source>
</reference>
<organism evidence="2 3">
    <name type="scientific">Ajellomyces capsulatus</name>
    <name type="common">Darling's disease fungus</name>
    <name type="synonym">Histoplasma capsulatum</name>
    <dbReference type="NCBI Taxonomy" id="5037"/>
    <lineage>
        <taxon>Eukaryota</taxon>
        <taxon>Fungi</taxon>
        <taxon>Dikarya</taxon>
        <taxon>Ascomycota</taxon>
        <taxon>Pezizomycotina</taxon>
        <taxon>Eurotiomycetes</taxon>
        <taxon>Eurotiomycetidae</taxon>
        <taxon>Onygenales</taxon>
        <taxon>Ajellomycetaceae</taxon>
        <taxon>Histoplasma</taxon>
    </lineage>
</organism>
<proteinExistence type="predicted"/>
<dbReference type="EMBL" id="CP069116">
    <property type="protein sequence ID" value="QSS66556.1"/>
    <property type="molecule type" value="Genomic_DNA"/>
</dbReference>
<protein>
    <submittedName>
        <fullName evidence="2">Uncharacterized protein</fullName>
    </submittedName>
</protein>
<feature type="region of interest" description="Disordered" evidence="1">
    <location>
        <begin position="596"/>
        <end position="634"/>
    </location>
</feature>
<feature type="compositionally biased region" description="Polar residues" evidence="1">
    <location>
        <begin position="508"/>
        <end position="517"/>
    </location>
</feature>
<feature type="region of interest" description="Disordered" evidence="1">
    <location>
        <begin position="786"/>
        <end position="823"/>
    </location>
</feature>
<feature type="region of interest" description="Disordered" evidence="1">
    <location>
        <begin position="499"/>
        <end position="518"/>
    </location>
</feature>
<evidence type="ECO:0000256" key="1">
    <source>
        <dbReference type="SAM" id="MobiDB-lite"/>
    </source>
</evidence>
<evidence type="ECO:0000313" key="3">
    <source>
        <dbReference type="Proteomes" id="UP000663671"/>
    </source>
</evidence>
<feature type="region of interest" description="Disordered" evidence="1">
    <location>
        <begin position="752"/>
        <end position="772"/>
    </location>
</feature>
<dbReference type="Proteomes" id="UP000663671">
    <property type="component" value="Chromosome 6"/>
</dbReference>
<dbReference type="OrthoDB" id="5431239at2759"/>
<accession>A0A8A1MJ94</accession>
<sequence length="823" mass="93401">MVRNVPKWDPLYPQFNIDACKGPEDLTKLYGKTSADFSHAELNKLFKHYGWGFKYSLPDFEKEAVFRHLVKIVHYMRPDLKPSKEDFEKCNSDAGPGLLLQKCSALPFSLDHPPPPRDQPINHYLEQAIYQFPYRNLERCPSAFPILRNVTENRHVQFTRPGVATDNRDCGQGPTEDGSLGNALDCAIVAAYLLDAGCTKADRDSVNWHSILEDEEKQFLELVWMDWGCDQDDLIFKRPSTLSSEARSKQAAILRRNLIEGLKKRKPESNYSPIRQVWECCTESFHQFLVRYSHHPLHNAGYSVLNDDKPSSSGCIPLSGIESGDTSKNTIQEQMALFFTHPYPSPLKCECAFGGDLVYHQVERRFHELPLRLAFVTDPERPPTSQSTSNITIKYCNWECKWKQATYQWLGGIYPIKRGDSYRYVLFWNHRERHGPNMGVLQYDPQERYGKIRKGFEFTSTDHPKWQDMQSALLFYEKVLRPESKSLQKVMRAGKSMGPFHRDANISKPDTTASVSVPAQGRKQGIRYFDGYPEDTISPQPTIPITMTTPQPPYQPQRGRPQGSISIPAKTTEVPHHGSINLQYVEDAGHSYRPFQTERQPHPHMSAHYPRRHQQQPTPPQRMQTGRGLTPAFQPSHQDAISQVLDERGNTSQNEHDTLTNHLEYGLLDSMQSTPQISMSHTRSQALAPGPLFPEASSVAETNYGFMVSMGDPLEFTGAIDQLSHSSPALPNVTSSLTSASFASILENYYINEDSQPPPQQSHPYEPGLGGLSSILSPQIPPIWDHQLIPTQELRPQGEPLKRKQPPEDGSEASAPPAKRYKW</sequence>
<gene>
    <name evidence="2" type="ORF">I7I51_02744</name>
</gene>
<dbReference type="AlphaFoldDB" id="A0A8A1MJ94"/>
<name>A0A8A1MJ94_AJECA</name>
<dbReference type="VEuPathDB" id="FungiDB:I7I51_02744"/>
<evidence type="ECO:0000313" key="2">
    <source>
        <dbReference type="EMBL" id="QSS66556.1"/>
    </source>
</evidence>